<evidence type="ECO:0000313" key="2">
    <source>
        <dbReference type="Proteomes" id="UP000605986"/>
    </source>
</evidence>
<gene>
    <name evidence="1" type="ORF">F53441_8076</name>
</gene>
<comment type="caution">
    <text evidence="1">The sequence shown here is derived from an EMBL/GenBank/DDBJ whole genome shotgun (WGS) entry which is preliminary data.</text>
</comment>
<organism evidence="1 2">
    <name type="scientific">Fusarium austroafricanum</name>
    <dbReference type="NCBI Taxonomy" id="2364996"/>
    <lineage>
        <taxon>Eukaryota</taxon>
        <taxon>Fungi</taxon>
        <taxon>Dikarya</taxon>
        <taxon>Ascomycota</taxon>
        <taxon>Pezizomycotina</taxon>
        <taxon>Sordariomycetes</taxon>
        <taxon>Hypocreomycetidae</taxon>
        <taxon>Hypocreales</taxon>
        <taxon>Nectriaceae</taxon>
        <taxon>Fusarium</taxon>
        <taxon>Fusarium concolor species complex</taxon>
    </lineage>
</organism>
<name>A0A8H4KE18_9HYPO</name>
<accession>A0A8H4KE18</accession>
<reference evidence="1" key="1">
    <citation type="submission" date="2020-01" db="EMBL/GenBank/DDBJ databases">
        <title>Identification and distribution of gene clusters putatively required for synthesis of sphingolipid metabolism inhibitors in phylogenetically diverse species of the filamentous fungus Fusarium.</title>
        <authorList>
            <person name="Kim H.-S."/>
            <person name="Busman M."/>
            <person name="Brown D.W."/>
            <person name="Divon H."/>
            <person name="Uhlig S."/>
            <person name="Proctor R.H."/>
        </authorList>
    </citation>
    <scope>NUCLEOTIDE SEQUENCE</scope>
    <source>
        <strain evidence="1">NRRL 53441</strain>
    </source>
</reference>
<evidence type="ECO:0000313" key="1">
    <source>
        <dbReference type="EMBL" id="KAF4448490.1"/>
    </source>
</evidence>
<dbReference type="Proteomes" id="UP000605986">
    <property type="component" value="Unassembled WGS sequence"/>
</dbReference>
<keyword evidence="2" id="KW-1185">Reference proteome</keyword>
<protein>
    <submittedName>
        <fullName evidence="1">Uncharacterized protein</fullName>
    </submittedName>
</protein>
<sequence length="147" mass="16965">MADSAHQTTSEAESNAEHQVSTECIIKGLEQYELLAWCLWKHGGGGTRVAFARRFPPPAPSHEEAFAVWGEIASLVYRIFKWITPFTTNRPVNLGMAFFVFLESMKDSFEQQLARPFDWGFDDLWMEMQAKWAEISNETRCLEHVYI</sequence>
<proteinExistence type="predicted"/>
<dbReference type="AlphaFoldDB" id="A0A8H4KE18"/>
<dbReference type="EMBL" id="JAADJG010000334">
    <property type="protein sequence ID" value="KAF4448490.1"/>
    <property type="molecule type" value="Genomic_DNA"/>
</dbReference>